<accession>A0ABZ2Q6N5</accession>
<evidence type="ECO:0000313" key="2">
    <source>
        <dbReference type="EMBL" id="WXK50073.1"/>
    </source>
</evidence>
<dbReference type="InterPro" id="IPR046551">
    <property type="entry name" value="DUF6705"/>
</dbReference>
<keyword evidence="3" id="KW-1185">Reference proteome</keyword>
<reference evidence="2 3" key="1">
    <citation type="submission" date="2024-02" db="EMBL/GenBank/DDBJ databases">
        <title>complete genome of Flavobacterium ginsenosidimutans Str. YTB16.</title>
        <authorList>
            <person name="Wang Q."/>
        </authorList>
    </citation>
    <scope>NUCLEOTIDE SEQUENCE [LARGE SCALE GENOMIC DNA]</scope>
    <source>
        <strain evidence="2 3">YTB16</strain>
    </source>
</reference>
<protein>
    <submittedName>
        <fullName evidence="2">DUF6705 family protein</fullName>
    </submittedName>
</protein>
<sequence>MKKTIILISLTMIIISCKAQQTIPLEKLIEYRDSQSDIPNGAYLQDVNSLLNKYIGTWKGTNNNKNYTFILTKVKRNIRGVFIDELLIRYLITSTTGTVIEDTRNLTDTDPLVIEGDYISANKKYYVLNYFGRNSKCGQSGEVFISTTSDNQLKLFLATSQDMINGKKCATVAEQILPTKSILLTKQ</sequence>
<organism evidence="2 3">
    <name type="scientific">Flavobacterium ginsenosidimutans</name>
    <dbReference type="NCBI Taxonomy" id="687844"/>
    <lineage>
        <taxon>Bacteria</taxon>
        <taxon>Pseudomonadati</taxon>
        <taxon>Bacteroidota</taxon>
        <taxon>Flavobacteriia</taxon>
        <taxon>Flavobacteriales</taxon>
        <taxon>Flavobacteriaceae</taxon>
        <taxon>Flavobacterium</taxon>
    </lineage>
</organism>
<proteinExistence type="predicted"/>
<dbReference type="Pfam" id="PF20448">
    <property type="entry name" value="DUF6705"/>
    <property type="match status" value="1"/>
</dbReference>
<feature type="domain" description="DUF6705" evidence="1">
    <location>
        <begin position="1"/>
        <end position="130"/>
    </location>
</feature>
<gene>
    <name evidence="2" type="ORF">V6624_00265</name>
</gene>
<dbReference type="Proteomes" id="UP001447857">
    <property type="component" value="Chromosome"/>
</dbReference>
<dbReference type="EMBL" id="CP147988">
    <property type="protein sequence ID" value="WXK50073.1"/>
    <property type="molecule type" value="Genomic_DNA"/>
</dbReference>
<evidence type="ECO:0000259" key="1">
    <source>
        <dbReference type="Pfam" id="PF20448"/>
    </source>
</evidence>
<dbReference type="PROSITE" id="PS51257">
    <property type="entry name" value="PROKAR_LIPOPROTEIN"/>
    <property type="match status" value="1"/>
</dbReference>
<evidence type="ECO:0000313" key="3">
    <source>
        <dbReference type="Proteomes" id="UP001447857"/>
    </source>
</evidence>
<dbReference type="RefSeq" id="WP_111285956.1">
    <property type="nucleotide sequence ID" value="NZ_CP147988.1"/>
</dbReference>
<name>A0ABZ2Q6N5_9FLAO</name>